<evidence type="ECO:0000256" key="3">
    <source>
        <dbReference type="ARBA" id="ARBA00022618"/>
    </source>
</evidence>
<evidence type="ECO:0000259" key="12">
    <source>
        <dbReference type="PROSITE" id="PS51900"/>
    </source>
</evidence>
<dbReference type="Proteomes" id="UP000664073">
    <property type="component" value="Unassembled WGS sequence"/>
</dbReference>
<keyword evidence="3 9" id="KW-0132">Cell division</keyword>
<evidence type="ECO:0000259" key="11">
    <source>
        <dbReference type="PROSITE" id="PS51898"/>
    </source>
</evidence>
<keyword evidence="2 9" id="KW-0963">Cytoplasm</keyword>
<dbReference type="PROSITE" id="PS51900">
    <property type="entry name" value="CB"/>
    <property type="match status" value="1"/>
</dbReference>
<evidence type="ECO:0000256" key="5">
    <source>
        <dbReference type="ARBA" id="ARBA00022908"/>
    </source>
</evidence>
<dbReference type="InterPro" id="IPR050090">
    <property type="entry name" value="Tyrosine_recombinase_XerCD"/>
</dbReference>
<dbReference type="Gene3D" id="1.10.150.130">
    <property type="match status" value="1"/>
</dbReference>
<feature type="active site" evidence="9">
    <location>
        <position position="215"/>
    </location>
</feature>
<proteinExistence type="inferred from homology"/>
<dbReference type="SUPFAM" id="SSF56349">
    <property type="entry name" value="DNA breaking-rejoining enzymes"/>
    <property type="match status" value="1"/>
</dbReference>
<dbReference type="InterPro" id="IPR011010">
    <property type="entry name" value="DNA_brk_join_enz"/>
</dbReference>
<dbReference type="PANTHER" id="PTHR30349:SF90">
    <property type="entry name" value="TYROSINE RECOMBINASE XERD"/>
    <property type="match status" value="1"/>
</dbReference>
<keyword evidence="8 9" id="KW-0131">Cell cycle</keyword>
<keyword evidence="4 9" id="KW-0159">Chromosome partition</keyword>
<feature type="domain" description="Core-binding (CB)" evidence="12">
    <location>
        <begin position="62"/>
        <end position="147"/>
    </location>
</feature>
<evidence type="ECO:0000256" key="6">
    <source>
        <dbReference type="ARBA" id="ARBA00023125"/>
    </source>
</evidence>
<evidence type="ECO:0000256" key="1">
    <source>
        <dbReference type="ARBA" id="ARBA00004496"/>
    </source>
</evidence>
<keyword evidence="14" id="KW-1185">Reference proteome</keyword>
<dbReference type="InterPro" id="IPR010998">
    <property type="entry name" value="Integrase_recombinase_N"/>
</dbReference>
<dbReference type="InterPro" id="IPR004107">
    <property type="entry name" value="Integrase_SAM-like_N"/>
</dbReference>
<dbReference type="InterPro" id="IPR023009">
    <property type="entry name" value="Tyrosine_recombinase_XerC/XerD"/>
</dbReference>
<dbReference type="Pfam" id="PF00589">
    <property type="entry name" value="Phage_integrase"/>
    <property type="match status" value="1"/>
</dbReference>
<dbReference type="AlphaFoldDB" id="A0A939KL13"/>
<evidence type="ECO:0000313" key="14">
    <source>
        <dbReference type="Proteomes" id="UP000664073"/>
    </source>
</evidence>
<comment type="similarity">
    <text evidence="9">Belongs to the 'phage' integrase family. XerC subfamily.</text>
</comment>
<dbReference type="InterPro" id="IPR044068">
    <property type="entry name" value="CB"/>
</dbReference>
<keyword evidence="7 9" id="KW-0233">DNA recombination</keyword>
<accession>A0A939KL13</accession>
<name>A0A939KL13_9PROT</name>
<dbReference type="Pfam" id="PF02899">
    <property type="entry name" value="Phage_int_SAM_1"/>
    <property type="match status" value="1"/>
</dbReference>
<dbReference type="GO" id="GO:0003677">
    <property type="term" value="F:DNA binding"/>
    <property type="evidence" value="ECO:0007669"/>
    <property type="project" value="UniProtKB-UniRule"/>
</dbReference>
<dbReference type="InterPro" id="IPR013762">
    <property type="entry name" value="Integrase-like_cat_sf"/>
</dbReference>
<dbReference type="NCBIfam" id="NF001399">
    <property type="entry name" value="PRK00283.1"/>
    <property type="match status" value="1"/>
</dbReference>
<feature type="domain" description="Tyr recombinase" evidence="11">
    <location>
        <begin position="168"/>
        <end position="355"/>
    </location>
</feature>
<dbReference type="HAMAP" id="MF_01808">
    <property type="entry name" value="Recomb_XerC_XerD"/>
    <property type="match status" value="1"/>
</dbReference>
<feature type="active site" evidence="9">
    <location>
        <position position="307"/>
    </location>
</feature>
<organism evidence="13 14">
    <name type="scientific">Acetobacter garciniae</name>
    <dbReference type="NCBI Taxonomy" id="2817435"/>
    <lineage>
        <taxon>Bacteria</taxon>
        <taxon>Pseudomonadati</taxon>
        <taxon>Pseudomonadota</taxon>
        <taxon>Alphaproteobacteria</taxon>
        <taxon>Acetobacterales</taxon>
        <taxon>Acetobacteraceae</taxon>
        <taxon>Acetobacter</taxon>
    </lineage>
</organism>
<dbReference type="RefSeq" id="WP_207844339.1">
    <property type="nucleotide sequence ID" value="NZ_JAFVMH010000001.1"/>
</dbReference>
<dbReference type="GO" id="GO:0005737">
    <property type="term" value="C:cytoplasm"/>
    <property type="evidence" value="ECO:0007669"/>
    <property type="project" value="UniProtKB-SubCell"/>
</dbReference>
<protein>
    <recommendedName>
        <fullName evidence="9">Tyrosine recombinase XerC</fullName>
    </recommendedName>
</protein>
<dbReference type="GO" id="GO:0051301">
    <property type="term" value="P:cell division"/>
    <property type="evidence" value="ECO:0007669"/>
    <property type="project" value="UniProtKB-KW"/>
</dbReference>
<dbReference type="PROSITE" id="PS51898">
    <property type="entry name" value="TYR_RECOMBINASE"/>
    <property type="match status" value="1"/>
</dbReference>
<sequence length="377" mass="39575">MTAKPLTTGPGSASARAKSARPRPTHGHPARAGSGDDGSRRADAAAESAGPAQAPAATRASAESVRGVDLFLEMLAAERAAAPNTLAAYGRDMTSCAQSLAAQGQSLLGATADGLRAWLADLAGAGQSSRTVARRLSCIKQFYLFALREGLRADNPAANLDSPRAGTTLPRFLSESEVLALLDACDAAPDASPAKHRRGLVARAALELLYASGLRISELLGLPRQAVAGDGRMMMVRGKGGRERLVPLSETARDAAKALLAADAPLHSPYLFPGRVPTQPLTRQAFDRILHDVALRAGLDPSRLSPHVLRHSFATHMLNHGADLRALQVLLGHADIATTQIYTHVQAERLKQAVAAHHPLARQGPEAGAGVKNRPDR</sequence>
<dbReference type="EMBL" id="JAFVMH010000001">
    <property type="protein sequence ID" value="MBO1323798.1"/>
    <property type="molecule type" value="Genomic_DNA"/>
</dbReference>
<keyword evidence="6 9" id="KW-0238">DNA-binding</keyword>
<comment type="subcellular location">
    <subcellularLocation>
        <location evidence="1 9">Cytoplasm</location>
    </subcellularLocation>
</comment>
<feature type="active site" evidence="9">
    <location>
        <position position="239"/>
    </location>
</feature>
<dbReference type="GO" id="GO:0006313">
    <property type="term" value="P:DNA transposition"/>
    <property type="evidence" value="ECO:0007669"/>
    <property type="project" value="UniProtKB-UniRule"/>
</dbReference>
<evidence type="ECO:0000313" key="13">
    <source>
        <dbReference type="EMBL" id="MBO1323798.1"/>
    </source>
</evidence>
<dbReference type="Gene3D" id="1.10.443.10">
    <property type="entry name" value="Intergrase catalytic core"/>
    <property type="match status" value="1"/>
</dbReference>
<evidence type="ECO:0000256" key="7">
    <source>
        <dbReference type="ARBA" id="ARBA00023172"/>
    </source>
</evidence>
<feature type="active site" evidence="9">
    <location>
        <position position="310"/>
    </location>
</feature>
<keyword evidence="5 9" id="KW-0229">DNA integration</keyword>
<dbReference type="GO" id="GO:0007059">
    <property type="term" value="P:chromosome segregation"/>
    <property type="evidence" value="ECO:0007669"/>
    <property type="project" value="UniProtKB-UniRule"/>
</dbReference>
<feature type="active site" description="O-(3'-phospho-DNA)-tyrosine intermediate" evidence="9">
    <location>
        <position position="342"/>
    </location>
</feature>
<comment type="caution">
    <text evidence="13">The sequence shown here is derived from an EMBL/GenBank/DDBJ whole genome shotgun (WGS) entry which is preliminary data.</text>
</comment>
<comment type="function">
    <text evidence="9">Site-specific tyrosine recombinase, which acts by catalyzing the cutting and rejoining of the recombining DNA molecules. The XerC-XerD complex is essential to convert dimers of the bacterial chromosome into monomers to permit their segregation at cell division. It also contributes to the segregational stability of plasmids.</text>
</comment>
<feature type="compositionally biased region" description="Low complexity" evidence="10">
    <location>
        <begin position="45"/>
        <end position="60"/>
    </location>
</feature>
<evidence type="ECO:0000256" key="4">
    <source>
        <dbReference type="ARBA" id="ARBA00022829"/>
    </source>
</evidence>
<evidence type="ECO:0000256" key="10">
    <source>
        <dbReference type="SAM" id="MobiDB-lite"/>
    </source>
</evidence>
<evidence type="ECO:0000256" key="2">
    <source>
        <dbReference type="ARBA" id="ARBA00022490"/>
    </source>
</evidence>
<comment type="subunit">
    <text evidence="9">Forms a cyclic heterotetrameric complex composed of two molecules of XerC and two molecules of XerD.</text>
</comment>
<evidence type="ECO:0000256" key="8">
    <source>
        <dbReference type="ARBA" id="ARBA00023306"/>
    </source>
</evidence>
<reference evidence="13" key="1">
    <citation type="submission" date="2021-03" db="EMBL/GenBank/DDBJ databases">
        <title>The complete genome sequence of Acetobacter sp. TBRC 12339.</title>
        <authorList>
            <person name="Charoenyingcharoen P."/>
            <person name="Yukphan P."/>
        </authorList>
    </citation>
    <scope>NUCLEOTIDE SEQUENCE</scope>
    <source>
        <strain evidence="13">TBRC 12339</strain>
    </source>
</reference>
<dbReference type="PANTHER" id="PTHR30349">
    <property type="entry name" value="PHAGE INTEGRASE-RELATED"/>
    <property type="match status" value="1"/>
</dbReference>
<gene>
    <name evidence="9" type="primary">xerC</name>
    <name evidence="13" type="ORF">J2D77_01335</name>
</gene>
<feature type="active site" evidence="9">
    <location>
        <position position="333"/>
    </location>
</feature>
<dbReference type="GO" id="GO:0009037">
    <property type="term" value="F:tyrosine-based site-specific recombinase activity"/>
    <property type="evidence" value="ECO:0007669"/>
    <property type="project" value="UniProtKB-UniRule"/>
</dbReference>
<feature type="region of interest" description="Disordered" evidence="10">
    <location>
        <begin position="1"/>
        <end position="60"/>
    </location>
</feature>
<feature type="compositionally biased region" description="Basic residues" evidence="10">
    <location>
        <begin position="18"/>
        <end position="29"/>
    </location>
</feature>
<evidence type="ECO:0000256" key="9">
    <source>
        <dbReference type="HAMAP-Rule" id="MF_01808"/>
    </source>
</evidence>
<dbReference type="InterPro" id="IPR002104">
    <property type="entry name" value="Integrase_catalytic"/>
</dbReference>